<dbReference type="HAMAP" id="MF_00362">
    <property type="entry name" value="Ribosomal_uL10"/>
    <property type="match status" value="1"/>
</dbReference>
<proteinExistence type="inferred from homology"/>
<dbReference type="InterPro" id="IPR047865">
    <property type="entry name" value="Ribosomal_uL10_bac_type"/>
</dbReference>
<dbReference type="AlphaFoldDB" id="A0A7S0U7M7"/>
<protein>
    <recommendedName>
        <fullName evidence="6">50S ribosomal protein L10</fullName>
    </recommendedName>
</protein>
<dbReference type="PANTHER" id="PTHR11560">
    <property type="entry name" value="39S RIBOSOMAL PROTEIN L10, MITOCHONDRIAL"/>
    <property type="match status" value="1"/>
</dbReference>
<dbReference type="InterPro" id="IPR043141">
    <property type="entry name" value="Ribosomal_uL10-like_sf"/>
</dbReference>
<dbReference type="Pfam" id="PF00466">
    <property type="entry name" value="Ribosomal_L10"/>
    <property type="match status" value="1"/>
</dbReference>
<dbReference type="Gene3D" id="3.30.70.1730">
    <property type="match status" value="1"/>
</dbReference>
<keyword evidence="3" id="KW-0687">Ribonucleoprotein</keyword>
<dbReference type="InterPro" id="IPR022973">
    <property type="entry name" value="Ribosomal_uL10_bac"/>
</dbReference>
<evidence type="ECO:0000256" key="3">
    <source>
        <dbReference type="ARBA" id="ARBA00023274"/>
    </source>
</evidence>
<evidence type="ECO:0000256" key="4">
    <source>
        <dbReference type="SAM" id="SignalP"/>
    </source>
</evidence>
<reference evidence="5" key="1">
    <citation type="submission" date="2021-01" db="EMBL/GenBank/DDBJ databases">
        <authorList>
            <person name="Corre E."/>
            <person name="Pelletier E."/>
            <person name="Niang G."/>
            <person name="Scheremetjew M."/>
            <person name="Finn R."/>
            <person name="Kale V."/>
            <person name="Holt S."/>
            <person name="Cochrane G."/>
            <person name="Meng A."/>
            <person name="Brown T."/>
            <person name="Cohen L."/>
        </authorList>
    </citation>
    <scope>NUCLEOTIDE SEQUENCE</scope>
    <source>
        <strain evidence="5">CCMP441</strain>
    </source>
</reference>
<sequence>MKTAALLALSGAAVASAFSPTGPAFGLQASGRVTPACSLTGLQMAKGYDEKEEIVNNVRDRLESATLIFSTGLEGINMPEINALRNSLPEGTNAMVIKNRLLKRAVRGSPWIEVNDMATQSNLWLVIDDDLQGSIKAFKKWGKETKKGDINGGIMEGVVYDSKGIDALGELPSKDELYAKIAGGIAALPTNLARLTKEAAGQKMARGVKLAIAPDS</sequence>
<dbReference type="GO" id="GO:0005840">
    <property type="term" value="C:ribosome"/>
    <property type="evidence" value="ECO:0007669"/>
    <property type="project" value="UniProtKB-KW"/>
</dbReference>
<dbReference type="SUPFAM" id="SSF160369">
    <property type="entry name" value="Ribosomal protein L10-like"/>
    <property type="match status" value="1"/>
</dbReference>
<organism evidence="5">
    <name type="scientific">Hemiselmis andersenii</name>
    <name type="common">Cryptophyte alga</name>
    <dbReference type="NCBI Taxonomy" id="464988"/>
    <lineage>
        <taxon>Eukaryota</taxon>
        <taxon>Cryptophyceae</taxon>
        <taxon>Cryptomonadales</taxon>
        <taxon>Hemiselmidaceae</taxon>
        <taxon>Hemiselmis</taxon>
    </lineage>
</organism>
<keyword evidence="4" id="KW-0732">Signal</keyword>
<accession>A0A7S0U7M7</accession>
<evidence type="ECO:0008006" key="6">
    <source>
        <dbReference type="Google" id="ProtNLM"/>
    </source>
</evidence>
<feature type="signal peptide" evidence="4">
    <location>
        <begin position="1"/>
        <end position="17"/>
    </location>
</feature>
<evidence type="ECO:0000256" key="1">
    <source>
        <dbReference type="ARBA" id="ARBA00008889"/>
    </source>
</evidence>
<dbReference type="GO" id="GO:1990904">
    <property type="term" value="C:ribonucleoprotein complex"/>
    <property type="evidence" value="ECO:0007669"/>
    <property type="project" value="UniProtKB-KW"/>
</dbReference>
<keyword evidence="2" id="KW-0689">Ribosomal protein</keyword>
<comment type="similarity">
    <text evidence="1">Belongs to the universal ribosomal protein uL10 family.</text>
</comment>
<gene>
    <name evidence="5" type="ORF">HAND1043_LOCUS21274</name>
</gene>
<dbReference type="InterPro" id="IPR001790">
    <property type="entry name" value="Ribosomal_uL10"/>
</dbReference>
<evidence type="ECO:0000256" key="2">
    <source>
        <dbReference type="ARBA" id="ARBA00022980"/>
    </source>
</evidence>
<name>A0A7S0U7M7_HEMAN</name>
<dbReference type="NCBIfam" id="NF000955">
    <property type="entry name" value="PRK00099.1-1"/>
    <property type="match status" value="1"/>
</dbReference>
<evidence type="ECO:0000313" key="5">
    <source>
        <dbReference type="EMBL" id="CAD8754766.1"/>
    </source>
</evidence>
<dbReference type="CDD" id="cd05797">
    <property type="entry name" value="Ribosomal_L10"/>
    <property type="match status" value="1"/>
</dbReference>
<feature type="chain" id="PRO_5030689893" description="50S ribosomal protein L10" evidence="4">
    <location>
        <begin position="18"/>
        <end position="216"/>
    </location>
</feature>
<dbReference type="EMBL" id="HBFK01035098">
    <property type="protein sequence ID" value="CAD8754766.1"/>
    <property type="molecule type" value="Transcribed_RNA"/>
</dbReference>